<evidence type="ECO:0000313" key="5">
    <source>
        <dbReference type="EnsemblPlants" id="TuG1812G0600000984.01.T01.cds302102"/>
    </source>
</evidence>
<reference evidence="5" key="3">
    <citation type="submission" date="2022-06" db="UniProtKB">
        <authorList>
            <consortium name="EnsemblPlants"/>
        </authorList>
    </citation>
    <scope>IDENTIFICATION</scope>
</reference>
<dbReference type="Proteomes" id="UP000015106">
    <property type="component" value="Chromosome 6"/>
</dbReference>
<evidence type="ECO:0000256" key="1">
    <source>
        <dbReference type="ARBA" id="ARBA00005771"/>
    </source>
</evidence>
<keyword evidence="6" id="KW-1185">Reference proteome</keyword>
<feature type="domain" description="Sulfotransferase" evidence="4">
    <location>
        <begin position="3"/>
        <end position="141"/>
    </location>
</feature>
<comment type="similarity">
    <text evidence="1 3">Belongs to the sulfotransferase 1 family.</text>
</comment>
<dbReference type="Gene3D" id="3.40.50.300">
    <property type="entry name" value="P-loop containing nucleotide triphosphate hydrolases"/>
    <property type="match status" value="1"/>
</dbReference>
<dbReference type="Pfam" id="PF00685">
    <property type="entry name" value="Sulfotransfer_1"/>
    <property type="match status" value="1"/>
</dbReference>
<dbReference type="PANTHER" id="PTHR11783">
    <property type="entry name" value="SULFOTRANSFERASE SULT"/>
    <property type="match status" value="1"/>
</dbReference>
<dbReference type="GO" id="GO:0008146">
    <property type="term" value="F:sulfotransferase activity"/>
    <property type="evidence" value="ECO:0007669"/>
    <property type="project" value="InterPro"/>
</dbReference>
<dbReference type="InterPro" id="IPR000863">
    <property type="entry name" value="Sulfotransferase_dom"/>
</dbReference>
<dbReference type="AlphaFoldDB" id="A0A8R7QNW6"/>
<organism evidence="5 6">
    <name type="scientific">Triticum urartu</name>
    <name type="common">Red wild einkorn</name>
    <name type="synonym">Crithodium urartu</name>
    <dbReference type="NCBI Taxonomy" id="4572"/>
    <lineage>
        <taxon>Eukaryota</taxon>
        <taxon>Viridiplantae</taxon>
        <taxon>Streptophyta</taxon>
        <taxon>Embryophyta</taxon>
        <taxon>Tracheophyta</taxon>
        <taxon>Spermatophyta</taxon>
        <taxon>Magnoliopsida</taxon>
        <taxon>Liliopsida</taxon>
        <taxon>Poales</taxon>
        <taxon>Poaceae</taxon>
        <taxon>BOP clade</taxon>
        <taxon>Pooideae</taxon>
        <taxon>Triticodae</taxon>
        <taxon>Triticeae</taxon>
        <taxon>Triticinae</taxon>
        <taxon>Triticum</taxon>
    </lineage>
</organism>
<reference evidence="5" key="2">
    <citation type="submission" date="2018-03" db="EMBL/GenBank/DDBJ databases">
        <title>The Triticum urartu genome reveals the dynamic nature of wheat genome evolution.</title>
        <authorList>
            <person name="Ling H."/>
            <person name="Ma B."/>
            <person name="Shi X."/>
            <person name="Liu H."/>
            <person name="Dong L."/>
            <person name="Sun H."/>
            <person name="Cao Y."/>
            <person name="Gao Q."/>
            <person name="Zheng S."/>
            <person name="Li Y."/>
            <person name="Yu Y."/>
            <person name="Du H."/>
            <person name="Qi M."/>
            <person name="Li Y."/>
            <person name="Yu H."/>
            <person name="Cui Y."/>
            <person name="Wang N."/>
            <person name="Chen C."/>
            <person name="Wu H."/>
            <person name="Zhao Y."/>
            <person name="Zhang J."/>
            <person name="Li Y."/>
            <person name="Zhou W."/>
            <person name="Zhang B."/>
            <person name="Hu W."/>
            <person name="Eijk M."/>
            <person name="Tang J."/>
            <person name="Witsenboer H."/>
            <person name="Zhao S."/>
            <person name="Li Z."/>
            <person name="Zhang A."/>
            <person name="Wang D."/>
            <person name="Liang C."/>
        </authorList>
    </citation>
    <scope>NUCLEOTIDE SEQUENCE [LARGE SCALE GENOMIC DNA]</scope>
    <source>
        <strain evidence="5">cv. G1812</strain>
    </source>
</reference>
<proteinExistence type="inferred from homology"/>
<evidence type="ECO:0000259" key="4">
    <source>
        <dbReference type="Pfam" id="PF00685"/>
    </source>
</evidence>
<dbReference type="SUPFAM" id="SSF52540">
    <property type="entry name" value="P-loop containing nucleoside triphosphate hydrolases"/>
    <property type="match status" value="1"/>
</dbReference>
<evidence type="ECO:0000256" key="2">
    <source>
        <dbReference type="ARBA" id="ARBA00022679"/>
    </source>
</evidence>
<reference evidence="6" key="1">
    <citation type="journal article" date="2013" name="Nature">
        <title>Draft genome of the wheat A-genome progenitor Triticum urartu.</title>
        <authorList>
            <person name="Ling H.Q."/>
            <person name="Zhao S."/>
            <person name="Liu D."/>
            <person name="Wang J."/>
            <person name="Sun H."/>
            <person name="Zhang C."/>
            <person name="Fan H."/>
            <person name="Li D."/>
            <person name="Dong L."/>
            <person name="Tao Y."/>
            <person name="Gao C."/>
            <person name="Wu H."/>
            <person name="Li Y."/>
            <person name="Cui Y."/>
            <person name="Guo X."/>
            <person name="Zheng S."/>
            <person name="Wang B."/>
            <person name="Yu K."/>
            <person name="Liang Q."/>
            <person name="Yang W."/>
            <person name="Lou X."/>
            <person name="Chen J."/>
            <person name="Feng M."/>
            <person name="Jian J."/>
            <person name="Zhang X."/>
            <person name="Luo G."/>
            <person name="Jiang Y."/>
            <person name="Liu J."/>
            <person name="Wang Z."/>
            <person name="Sha Y."/>
            <person name="Zhang B."/>
            <person name="Wu H."/>
            <person name="Tang D."/>
            <person name="Shen Q."/>
            <person name="Xue P."/>
            <person name="Zou S."/>
            <person name="Wang X."/>
            <person name="Liu X."/>
            <person name="Wang F."/>
            <person name="Yang Y."/>
            <person name="An X."/>
            <person name="Dong Z."/>
            <person name="Zhang K."/>
            <person name="Zhang X."/>
            <person name="Luo M.C."/>
            <person name="Dvorak J."/>
            <person name="Tong Y."/>
            <person name="Wang J."/>
            <person name="Yang H."/>
            <person name="Li Z."/>
            <person name="Wang D."/>
            <person name="Zhang A."/>
            <person name="Wang J."/>
        </authorList>
    </citation>
    <scope>NUCLEOTIDE SEQUENCE</scope>
    <source>
        <strain evidence="6">cv. G1812</strain>
    </source>
</reference>
<name>A0A8R7QNW6_TRIUA</name>
<protein>
    <recommendedName>
        <fullName evidence="3">Sulfotransferase</fullName>
        <ecNumber evidence="3">2.8.2.-</ecNumber>
    </recommendedName>
</protein>
<keyword evidence="2 3" id="KW-0808">Transferase</keyword>
<sequence length="146" mass="16370">MDKAFVMFCEGCSSYGPFWDHYLEYRKESLARPREVMFLRYEEVVSDTSKVIRKLGGFLGVPFTQEEESGGVVEQVADLCGSASLSNTPANRTSRVEVAGGQLVVDPSSFFRKGKVGDWVNHMSKDMEARMDQVVAEKFQGSCLMF</sequence>
<dbReference type="Gramene" id="TuG1812G0600000984.01.T01">
    <property type="protein sequence ID" value="TuG1812G0600000984.01.T01.cds302102"/>
    <property type="gene ID" value="TuG1812G0600000984.01"/>
</dbReference>
<evidence type="ECO:0000313" key="6">
    <source>
        <dbReference type="Proteomes" id="UP000015106"/>
    </source>
</evidence>
<dbReference type="InterPro" id="IPR027417">
    <property type="entry name" value="P-loop_NTPase"/>
</dbReference>
<dbReference type="EC" id="2.8.2.-" evidence="3"/>
<accession>A0A8R7QNW6</accession>
<evidence type="ECO:0000256" key="3">
    <source>
        <dbReference type="RuleBase" id="RU361155"/>
    </source>
</evidence>
<dbReference type="EnsemblPlants" id="TuG1812G0600000984.01.T01">
    <property type="protein sequence ID" value="TuG1812G0600000984.01.T01.cds302102"/>
    <property type="gene ID" value="TuG1812G0600000984.01"/>
</dbReference>